<evidence type="ECO:0000313" key="3">
    <source>
        <dbReference type="EMBL" id="GGI16971.1"/>
    </source>
</evidence>
<proteinExistence type="inferred from homology"/>
<dbReference type="AlphaFoldDB" id="A0A8J3F4N9"/>
<accession>A0A8J3F4N9</accession>
<dbReference type="InterPro" id="IPR003423">
    <property type="entry name" value="OMP_efflux"/>
</dbReference>
<sequence>MFLSIHALLNHQSRTLCRISVLLTLAFGTSFVHAQSNGLTLNEALQLSLQRSSLTKAANASVLASRESAAKADQLPDPMLKVGIDNLPVTGSDRYSTTSDFMTMRRIGIEQQWVSSDKRIARSERAQRAIEMEESTYLESVAKVREEAAKAWVNVLYGQRTLALVSAMEKVAAEDLNAMNAAHRGAKANASDVMQAQLTLSQAQDATRKNTQDLKNARLALSRWTGMPAATVADETPKLTSHVPGLPVEELEKYHPMLLSARRAVNLADADSTVASRESNPDWSVEAAYSQRGSQYSNMVSFGISIPLAVNRAQKQNRDIAEKSALGTKARMQYVEALRELQTEIENQSSTLESLKSRVTQLNAQLLPTASHQVELASAAYRSGAGSLSAVFNAKKMLLERRLQIAELEREAALTWATLEYHVVPHDMVSAGEMK</sequence>
<comment type="caution">
    <text evidence="3">The sequence shown here is derived from an EMBL/GenBank/DDBJ whole genome shotgun (WGS) entry which is preliminary data.</text>
</comment>
<dbReference type="Pfam" id="PF02321">
    <property type="entry name" value="OEP"/>
    <property type="match status" value="1"/>
</dbReference>
<dbReference type="PANTHER" id="PTHR30203:SF24">
    <property type="entry name" value="BLR4935 PROTEIN"/>
    <property type="match status" value="1"/>
</dbReference>
<dbReference type="GO" id="GO:0015562">
    <property type="term" value="F:efflux transmembrane transporter activity"/>
    <property type="evidence" value="ECO:0007669"/>
    <property type="project" value="InterPro"/>
</dbReference>
<keyword evidence="4" id="KW-1185">Reference proteome</keyword>
<organism evidence="3 4">
    <name type="scientific">Oxalicibacterium faecigallinarum</name>
    <dbReference type="NCBI Taxonomy" id="573741"/>
    <lineage>
        <taxon>Bacteria</taxon>
        <taxon>Pseudomonadati</taxon>
        <taxon>Pseudomonadota</taxon>
        <taxon>Betaproteobacteria</taxon>
        <taxon>Burkholderiales</taxon>
        <taxon>Oxalobacteraceae</taxon>
        <taxon>Oxalicibacterium</taxon>
    </lineage>
</organism>
<protein>
    <submittedName>
        <fullName evidence="3">Transporter</fullName>
    </submittedName>
</protein>
<dbReference type="Gene3D" id="1.20.1600.10">
    <property type="entry name" value="Outer membrane efflux proteins (OEP)"/>
    <property type="match status" value="1"/>
</dbReference>
<dbReference type="SUPFAM" id="SSF56954">
    <property type="entry name" value="Outer membrane efflux proteins (OEP)"/>
    <property type="match status" value="1"/>
</dbReference>
<comment type="similarity">
    <text evidence="1">Belongs to the outer membrane factor (OMF) (TC 1.B.17) family.</text>
</comment>
<evidence type="ECO:0000313" key="4">
    <source>
        <dbReference type="Proteomes" id="UP000642180"/>
    </source>
</evidence>
<evidence type="ECO:0000256" key="2">
    <source>
        <dbReference type="SAM" id="Coils"/>
    </source>
</evidence>
<dbReference type="EMBL" id="BMDI01000001">
    <property type="protein sequence ID" value="GGI16971.1"/>
    <property type="molecule type" value="Genomic_DNA"/>
</dbReference>
<keyword evidence="2" id="KW-0175">Coiled coil</keyword>
<name>A0A8J3F4N9_9BURK</name>
<dbReference type="InterPro" id="IPR010131">
    <property type="entry name" value="MdtP/NodT-like"/>
</dbReference>
<dbReference type="PANTHER" id="PTHR30203">
    <property type="entry name" value="OUTER MEMBRANE CATION EFFLUX PROTEIN"/>
    <property type="match status" value="1"/>
</dbReference>
<evidence type="ECO:0000256" key="1">
    <source>
        <dbReference type="ARBA" id="ARBA00007613"/>
    </source>
</evidence>
<gene>
    <name evidence="3" type="ORF">GCM10008066_06630</name>
</gene>
<dbReference type="Proteomes" id="UP000642180">
    <property type="component" value="Unassembled WGS sequence"/>
</dbReference>
<feature type="coiled-coil region" evidence="2">
    <location>
        <begin position="331"/>
        <end position="365"/>
    </location>
</feature>
<reference evidence="4" key="1">
    <citation type="journal article" date="2019" name="Int. J. Syst. Evol. Microbiol.">
        <title>The Global Catalogue of Microorganisms (GCM) 10K type strain sequencing project: providing services to taxonomists for standard genome sequencing and annotation.</title>
        <authorList>
            <consortium name="The Broad Institute Genomics Platform"/>
            <consortium name="The Broad Institute Genome Sequencing Center for Infectious Disease"/>
            <person name="Wu L."/>
            <person name="Ma J."/>
        </authorList>
    </citation>
    <scope>NUCLEOTIDE SEQUENCE [LARGE SCALE GENOMIC DNA]</scope>
    <source>
        <strain evidence="4">CCM 2767</strain>
    </source>
</reference>